<dbReference type="PANTHER" id="PTHR33375:SF1">
    <property type="entry name" value="CHROMOSOME-PARTITIONING PROTEIN PARB-RELATED"/>
    <property type="match status" value="1"/>
</dbReference>
<comment type="caution">
    <text evidence="7">The sequence shown here is derived from an EMBL/GenBank/DDBJ whole genome shotgun (WGS) entry which is preliminary data.</text>
</comment>
<dbReference type="PANTHER" id="PTHR33375">
    <property type="entry name" value="CHROMOSOME-PARTITIONING PROTEIN PARB-RELATED"/>
    <property type="match status" value="1"/>
</dbReference>
<keyword evidence="4" id="KW-0238">DNA-binding</keyword>
<evidence type="ECO:0000313" key="7">
    <source>
        <dbReference type="EMBL" id="ROO30861.1"/>
    </source>
</evidence>
<dbReference type="RefSeq" id="WP_221180118.1">
    <property type="nucleotide sequence ID" value="NZ_AYKG01000009.1"/>
</dbReference>
<dbReference type="FunFam" id="1.10.10.2830:FF:000001">
    <property type="entry name" value="Chromosome partitioning protein ParB"/>
    <property type="match status" value="1"/>
</dbReference>
<dbReference type="EMBL" id="AYKG01000009">
    <property type="protein sequence ID" value="ROO30861.1"/>
    <property type="molecule type" value="Genomic_DNA"/>
</dbReference>
<evidence type="ECO:0000313" key="8">
    <source>
        <dbReference type="Proteomes" id="UP000285310"/>
    </source>
</evidence>
<dbReference type="CDD" id="cd16393">
    <property type="entry name" value="SPO0J_N"/>
    <property type="match status" value="1"/>
</dbReference>
<dbReference type="Pfam" id="PF02195">
    <property type="entry name" value="ParB_N"/>
    <property type="match status" value="1"/>
</dbReference>
<accession>A0A423PZ28</accession>
<evidence type="ECO:0000256" key="3">
    <source>
        <dbReference type="ARBA" id="ARBA00022829"/>
    </source>
</evidence>
<reference evidence="7 8" key="1">
    <citation type="submission" date="2013-10" db="EMBL/GenBank/DDBJ databases">
        <title>Salinisphaera japonica YTM-1 Genome Sequencing.</title>
        <authorList>
            <person name="Lai Q."/>
            <person name="Li C."/>
            <person name="Shao Z."/>
        </authorList>
    </citation>
    <scope>NUCLEOTIDE SEQUENCE [LARGE SCALE GENOMIC DNA]</scope>
    <source>
        <strain evidence="7 8">YTM-1</strain>
    </source>
</reference>
<comment type="function">
    <text evidence="5">Involved in chromosome partition. Localize to both poles of the predivisional cell following completion of DNA replication. Binds to the DNA origin of replication.</text>
</comment>
<dbReference type="GO" id="GO:0007059">
    <property type="term" value="P:chromosome segregation"/>
    <property type="evidence" value="ECO:0007669"/>
    <property type="project" value="UniProtKB-KW"/>
</dbReference>
<dbReference type="InterPro" id="IPR050336">
    <property type="entry name" value="Chromosome_partition/occlusion"/>
</dbReference>
<sequence length="289" mass="30887">MTTENAKMPRATGAAADSAANTTTNTIVALPIEWIKRDRDQARTHFDAASLAELADSIATAGVVQPVVVSGDETQGYTLIAGERRWRAAQRAGLAELPAIVRNDLSPADAGVLGLIENLQRESLGVMDTANGLARLGGAHGLTHEAIAQRIGKSRVYVTNYLRLRQLAPSVQSLLDAHRLSLGHAKVLAGLAPLRQIELAQRAAKAGASVRQLEQWAKDDTPEAAGPPAPDTDTGADLGAMERALAEHLGNTVSIRFMPDTRKGELRIAFHDLDEFDGLLAKLGYQRQD</sequence>
<dbReference type="Pfam" id="PF17762">
    <property type="entry name" value="HTH_ParB"/>
    <property type="match status" value="1"/>
</dbReference>
<gene>
    <name evidence="7" type="ORF">SAJA_04200</name>
</gene>
<organism evidence="7 8">
    <name type="scientific">Salinisphaera japonica YTM-1</name>
    <dbReference type="NCBI Taxonomy" id="1209778"/>
    <lineage>
        <taxon>Bacteria</taxon>
        <taxon>Pseudomonadati</taxon>
        <taxon>Pseudomonadota</taxon>
        <taxon>Gammaproteobacteria</taxon>
        <taxon>Salinisphaerales</taxon>
        <taxon>Salinisphaeraceae</taxon>
        <taxon>Salinisphaera</taxon>
    </lineage>
</organism>
<dbReference type="InterPro" id="IPR004437">
    <property type="entry name" value="ParB/RepB/Spo0J"/>
</dbReference>
<dbReference type="NCBIfam" id="TIGR00180">
    <property type="entry name" value="parB_part"/>
    <property type="match status" value="1"/>
</dbReference>
<dbReference type="SUPFAM" id="SSF109709">
    <property type="entry name" value="KorB DNA-binding domain-like"/>
    <property type="match status" value="1"/>
</dbReference>
<proteinExistence type="inferred from homology"/>
<dbReference type="InterPro" id="IPR036086">
    <property type="entry name" value="ParB/Sulfiredoxin_sf"/>
</dbReference>
<dbReference type="AlphaFoldDB" id="A0A423PZ28"/>
<dbReference type="InParanoid" id="A0A423PZ28"/>
<protein>
    <recommendedName>
        <fullName evidence="2">Probable chromosome-partitioning protein ParB</fullName>
    </recommendedName>
</protein>
<dbReference type="InterPro" id="IPR057240">
    <property type="entry name" value="ParB_dimer_C"/>
</dbReference>
<keyword evidence="3" id="KW-0159">Chromosome partition</keyword>
<dbReference type="Pfam" id="PF23552">
    <property type="entry name" value="ParB_C"/>
    <property type="match status" value="1"/>
</dbReference>
<keyword evidence="8" id="KW-1185">Reference proteome</keyword>
<dbReference type="InterPro" id="IPR041468">
    <property type="entry name" value="HTH_ParB/Spo0J"/>
</dbReference>
<dbReference type="Proteomes" id="UP000285310">
    <property type="component" value="Unassembled WGS sequence"/>
</dbReference>
<dbReference type="SMART" id="SM00470">
    <property type="entry name" value="ParB"/>
    <property type="match status" value="1"/>
</dbReference>
<dbReference type="GO" id="GO:0005694">
    <property type="term" value="C:chromosome"/>
    <property type="evidence" value="ECO:0007669"/>
    <property type="project" value="TreeGrafter"/>
</dbReference>
<dbReference type="Gene3D" id="1.10.10.2830">
    <property type="match status" value="1"/>
</dbReference>
<dbReference type="InterPro" id="IPR003115">
    <property type="entry name" value="ParB_N"/>
</dbReference>
<dbReference type="SUPFAM" id="SSF110849">
    <property type="entry name" value="ParB/Sulfiredoxin"/>
    <property type="match status" value="1"/>
</dbReference>
<evidence type="ECO:0000256" key="4">
    <source>
        <dbReference type="ARBA" id="ARBA00023125"/>
    </source>
</evidence>
<comment type="similarity">
    <text evidence="1">Belongs to the ParB family.</text>
</comment>
<evidence type="ECO:0000256" key="2">
    <source>
        <dbReference type="ARBA" id="ARBA00022372"/>
    </source>
</evidence>
<dbReference type="FunFam" id="3.90.1530.30:FF:000001">
    <property type="entry name" value="Chromosome partitioning protein ParB"/>
    <property type="match status" value="1"/>
</dbReference>
<evidence type="ECO:0000259" key="6">
    <source>
        <dbReference type="SMART" id="SM00470"/>
    </source>
</evidence>
<dbReference type="GO" id="GO:0003677">
    <property type="term" value="F:DNA binding"/>
    <property type="evidence" value="ECO:0007669"/>
    <property type="project" value="UniProtKB-KW"/>
</dbReference>
<name>A0A423PZ28_9GAMM</name>
<evidence type="ECO:0000256" key="1">
    <source>
        <dbReference type="ARBA" id="ARBA00006295"/>
    </source>
</evidence>
<feature type="domain" description="ParB-like N-terminal" evidence="6">
    <location>
        <begin position="28"/>
        <end position="119"/>
    </location>
</feature>
<dbReference type="Gene3D" id="3.90.1530.30">
    <property type="match status" value="1"/>
</dbReference>
<evidence type="ECO:0000256" key="5">
    <source>
        <dbReference type="ARBA" id="ARBA00025472"/>
    </source>
</evidence>